<gene>
    <name evidence="2" type="ORF">M5D96_002014</name>
</gene>
<dbReference type="Proteomes" id="UP001059596">
    <property type="component" value="Chromosome 3R"/>
</dbReference>
<sequence>MPSLFEPLHFPLSEEVYQKMLAETYATPRSMSGSKRAKSKSVSSNCDGSSSTGCSGSRRSSKSKIKLNGQLNGQLNGHPAAAKINGADGARESGISEPEDEDVLMEEEDDDYPKHHLAPLDDEEQSTPDAELDLYDAAIDAYLGDPEALEEDMAEDPFEDDDPNDPEWKTRTEGVRSRRI</sequence>
<evidence type="ECO:0000313" key="3">
    <source>
        <dbReference type="Proteomes" id="UP001059596"/>
    </source>
</evidence>
<feature type="compositionally biased region" description="Acidic residues" evidence="1">
    <location>
        <begin position="97"/>
        <end position="111"/>
    </location>
</feature>
<name>A0A9P9YZK0_9MUSC</name>
<accession>A0A9P9YZK0</accession>
<comment type="caution">
    <text evidence="2">The sequence shown here is derived from an EMBL/GenBank/DDBJ whole genome shotgun (WGS) entry which is preliminary data.</text>
</comment>
<proteinExistence type="predicted"/>
<evidence type="ECO:0000256" key="1">
    <source>
        <dbReference type="SAM" id="MobiDB-lite"/>
    </source>
</evidence>
<feature type="compositionally biased region" description="Low complexity" evidence="1">
    <location>
        <begin position="40"/>
        <end position="58"/>
    </location>
</feature>
<evidence type="ECO:0000313" key="2">
    <source>
        <dbReference type="EMBL" id="KAI8045825.1"/>
    </source>
</evidence>
<reference evidence="2" key="1">
    <citation type="journal article" date="2023" name="Genome Biol. Evol.">
        <title>Long-read-based Genome Assembly of Drosophila gunungcola Reveals Fewer Chemosensory Genes in Flower-breeding Species.</title>
        <authorList>
            <person name="Negi A."/>
            <person name="Liao B.Y."/>
            <person name="Yeh S.D."/>
        </authorList>
    </citation>
    <scope>NUCLEOTIDE SEQUENCE</scope>
    <source>
        <strain evidence="2">Sukarami</strain>
    </source>
</reference>
<feature type="compositionally biased region" description="Basic and acidic residues" evidence="1">
    <location>
        <begin position="166"/>
        <end position="180"/>
    </location>
</feature>
<feature type="region of interest" description="Disordered" evidence="1">
    <location>
        <begin position="26"/>
        <end position="180"/>
    </location>
</feature>
<feature type="compositionally biased region" description="Acidic residues" evidence="1">
    <location>
        <begin position="147"/>
        <end position="165"/>
    </location>
</feature>
<protein>
    <submittedName>
        <fullName evidence="2">Uncharacterized protein</fullName>
    </submittedName>
</protein>
<feature type="compositionally biased region" description="Acidic residues" evidence="1">
    <location>
        <begin position="120"/>
        <end position="134"/>
    </location>
</feature>
<organism evidence="2 3">
    <name type="scientific">Drosophila gunungcola</name>
    <name type="common">fruit fly</name>
    <dbReference type="NCBI Taxonomy" id="103775"/>
    <lineage>
        <taxon>Eukaryota</taxon>
        <taxon>Metazoa</taxon>
        <taxon>Ecdysozoa</taxon>
        <taxon>Arthropoda</taxon>
        <taxon>Hexapoda</taxon>
        <taxon>Insecta</taxon>
        <taxon>Pterygota</taxon>
        <taxon>Neoptera</taxon>
        <taxon>Endopterygota</taxon>
        <taxon>Diptera</taxon>
        <taxon>Brachycera</taxon>
        <taxon>Muscomorpha</taxon>
        <taxon>Ephydroidea</taxon>
        <taxon>Drosophilidae</taxon>
        <taxon>Drosophila</taxon>
        <taxon>Sophophora</taxon>
    </lineage>
</organism>
<keyword evidence="3" id="KW-1185">Reference proteome</keyword>
<dbReference type="EMBL" id="JAMKOV010000001">
    <property type="protein sequence ID" value="KAI8045825.1"/>
    <property type="molecule type" value="Genomic_DNA"/>
</dbReference>
<dbReference type="AlphaFoldDB" id="A0A9P9YZK0"/>